<protein>
    <submittedName>
        <fullName evidence="1">15678_t:CDS:1</fullName>
    </submittedName>
</protein>
<dbReference type="Proteomes" id="UP000789759">
    <property type="component" value="Unassembled WGS sequence"/>
</dbReference>
<keyword evidence="2" id="KW-1185">Reference proteome</keyword>
<evidence type="ECO:0000313" key="1">
    <source>
        <dbReference type="EMBL" id="CAG8837734.1"/>
    </source>
</evidence>
<reference evidence="1" key="1">
    <citation type="submission" date="2021-06" db="EMBL/GenBank/DDBJ databases">
        <authorList>
            <person name="Kallberg Y."/>
            <person name="Tangrot J."/>
            <person name="Rosling A."/>
        </authorList>
    </citation>
    <scope>NUCLEOTIDE SEQUENCE</scope>
    <source>
        <strain evidence="1">FL966</strain>
    </source>
</reference>
<proteinExistence type="predicted"/>
<feature type="non-terminal residue" evidence="1">
    <location>
        <position position="55"/>
    </location>
</feature>
<organism evidence="1 2">
    <name type="scientific">Cetraspora pellucida</name>
    <dbReference type="NCBI Taxonomy" id="1433469"/>
    <lineage>
        <taxon>Eukaryota</taxon>
        <taxon>Fungi</taxon>
        <taxon>Fungi incertae sedis</taxon>
        <taxon>Mucoromycota</taxon>
        <taxon>Glomeromycotina</taxon>
        <taxon>Glomeromycetes</taxon>
        <taxon>Diversisporales</taxon>
        <taxon>Gigasporaceae</taxon>
        <taxon>Cetraspora</taxon>
    </lineage>
</organism>
<feature type="non-terminal residue" evidence="1">
    <location>
        <position position="1"/>
    </location>
</feature>
<name>A0A9N9KM77_9GLOM</name>
<dbReference type="EMBL" id="CAJVQA010082276">
    <property type="protein sequence ID" value="CAG8837734.1"/>
    <property type="molecule type" value="Genomic_DNA"/>
</dbReference>
<sequence>YLEQDKHINFEEILDNDVMERISYLNEINKNKESSEILNNDLLMIQEDNDNSTIH</sequence>
<gene>
    <name evidence="1" type="ORF">CPELLU_LOCUS21605</name>
</gene>
<dbReference type="OrthoDB" id="2370009at2759"/>
<evidence type="ECO:0000313" key="2">
    <source>
        <dbReference type="Proteomes" id="UP000789759"/>
    </source>
</evidence>
<accession>A0A9N9KM77</accession>
<dbReference type="AlphaFoldDB" id="A0A9N9KM77"/>
<comment type="caution">
    <text evidence="1">The sequence shown here is derived from an EMBL/GenBank/DDBJ whole genome shotgun (WGS) entry which is preliminary data.</text>
</comment>